<name>X1GCG8_9ZZZZ</name>
<dbReference type="EMBL" id="BARU01021001">
    <property type="protein sequence ID" value="GAH55571.1"/>
    <property type="molecule type" value="Genomic_DNA"/>
</dbReference>
<feature type="non-terminal residue" evidence="1">
    <location>
        <position position="43"/>
    </location>
</feature>
<sequence length="43" mass="4704">MKSIAREILFVCIVFTLLAGPAYAQQIPVRPTSHVMDLAGVMD</sequence>
<accession>X1GCG8</accession>
<reference evidence="1" key="1">
    <citation type="journal article" date="2014" name="Front. Microbiol.">
        <title>High frequency of phylogenetically diverse reductive dehalogenase-homologous genes in deep subseafloor sedimentary metagenomes.</title>
        <authorList>
            <person name="Kawai M."/>
            <person name="Futagami T."/>
            <person name="Toyoda A."/>
            <person name="Takaki Y."/>
            <person name="Nishi S."/>
            <person name="Hori S."/>
            <person name="Arai W."/>
            <person name="Tsubouchi T."/>
            <person name="Morono Y."/>
            <person name="Uchiyama I."/>
            <person name="Ito T."/>
            <person name="Fujiyama A."/>
            <person name="Inagaki F."/>
            <person name="Takami H."/>
        </authorList>
    </citation>
    <scope>NUCLEOTIDE SEQUENCE</scope>
    <source>
        <strain evidence="1">Expedition CK06-06</strain>
    </source>
</reference>
<evidence type="ECO:0000313" key="1">
    <source>
        <dbReference type="EMBL" id="GAH55571.1"/>
    </source>
</evidence>
<organism evidence="1">
    <name type="scientific">marine sediment metagenome</name>
    <dbReference type="NCBI Taxonomy" id="412755"/>
    <lineage>
        <taxon>unclassified sequences</taxon>
        <taxon>metagenomes</taxon>
        <taxon>ecological metagenomes</taxon>
    </lineage>
</organism>
<proteinExistence type="predicted"/>
<gene>
    <name evidence="1" type="ORF">S03H2_34421</name>
</gene>
<dbReference type="AlphaFoldDB" id="X1GCG8"/>
<protein>
    <submittedName>
        <fullName evidence="1">Uncharacterized protein</fullName>
    </submittedName>
</protein>
<comment type="caution">
    <text evidence="1">The sequence shown here is derived from an EMBL/GenBank/DDBJ whole genome shotgun (WGS) entry which is preliminary data.</text>
</comment>